<dbReference type="Pfam" id="PF02358">
    <property type="entry name" value="Trehalose_PPase"/>
    <property type="match status" value="1"/>
</dbReference>
<dbReference type="InterPro" id="IPR003337">
    <property type="entry name" value="Trehalose_PPase"/>
</dbReference>
<accession>A0ABU9E6Z8</accession>
<organism evidence="5 6">
    <name type="scientific">Gaopeijia maritima</name>
    <dbReference type="NCBI Taxonomy" id="3119007"/>
    <lineage>
        <taxon>Bacteria</taxon>
        <taxon>Pseudomonadati</taxon>
        <taxon>Gemmatimonadota</taxon>
        <taxon>Longimicrobiia</taxon>
        <taxon>Gaopeijiales</taxon>
        <taxon>Gaopeijiaceae</taxon>
        <taxon>Gaopeijia</taxon>
    </lineage>
</organism>
<keyword evidence="6" id="KW-1185">Reference proteome</keyword>
<proteinExistence type="inferred from homology"/>
<evidence type="ECO:0000256" key="3">
    <source>
        <dbReference type="ARBA" id="ARBA00022801"/>
    </source>
</evidence>
<protein>
    <recommendedName>
        <fullName evidence="4">Trehalose 6-phosphate phosphatase</fullName>
        <ecNumber evidence="4">3.1.3.12</ecNumber>
    </recommendedName>
</protein>
<dbReference type="NCBIfam" id="TIGR00685">
    <property type="entry name" value="T6PP"/>
    <property type="match status" value="1"/>
</dbReference>
<dbReference type="EMBL" id="JBBHLI010000002">
    <property type="protein sequence ID" value="MEK9500502.1"/>
    <property type="molecule type" value="Genomic_DNA"/>
</dbReference>
<dbReference type="InterPro" id="IPR036412">
    <property type="entry name" value="HAD-like_sf"/>
</dbReference>
<evidence type="ECO:0000313" key="6">
    <source>
        <dbReference type="Proteomes" id="UP001484239"/>
    </source>
</evidence>
<dbReference type="RefSeq" id="WP_405274776.1">
    <property type="nucleotide sequence ID" value="NZ_CP144380.1"/>
</dbReference>
<comment type="function">
    <text evidence="4">Removes the phosphate from trehalose 6-phosphate to produce free trehalose.</text>
</comment>
<dbReference type="GO" id="GO:0004805">
    <property type="term" value="F:trehalose-phosphatase activity"/>
    <property type="evidence" value="ECO:0007669"/>
    <property type="project" value="UniProtKB-EC"/>
</dbReference>
<dbReference type="Gene3D" id="3.40.50.1000">
    <property type="entry name" value="HAD superfamily/HAD-like"/>
    <property type="match status" value="1"/>
</dbReference>
<dbReference type="Gene3D" id="3.30.70.1020">
    <property type="entry name" value="Trehalose-6-phosphate phosphatase related protein, domain 2"/>
    <property type="match status" value="1"/>
</dbReference>
<gene>
    <name evidence="5" type="primary">otsB</name>
    <name evidence="5" type="ORF">WI372_05900</name>
</gene>
<sequence length="270" mass="28808">MTPSDTLPNALAGLDAIVDDVLPRAAVFLDFDGTLSPIVENPDRAAALPGIAVLLERLARRLPVAVVSGRGLADLAPRVAVEGVAHAGSHGFEIRTRDGREVRPFPEAAAPLEGAIPDLRRVAAAAPGSRLEDKRFALALHLRGVPPALEKAAAARTRAIAEARGLRFSHGRRVVELRPPDAWDKGRAVEWFLDRWASGGSRPRALYIGDDVTDEDAFRALSSGAGTGIVVRPRPPRDTAARWALEGPTEVRTLLLRLVDAVDGARRSPA</sequence>
<dbReference type="InterPro" id="IPR006379">
    <property type="entry name" value="HAD-SF_hydro_IIB"/>
</dbReference>
<reference evidence="5 6" key="1">
    <citation type="submission" date="2024-02" db="EMBL/GenBank/DDBJ databases">
        <title>A novel Gemmatimonadota bacterium.</title>
        <authorList>
            <person name="Du Z.-J."/>
            <person name="Ye Y.-Q."/>
        </authorList>
    </citation>
    <scope>NUCLEOTIDE SEQUENCE [LARGE SCALE GENOMIC DNA]</scope>
    <source>
        <strain evidence="5 6">DH-20</strain>
    </source>
</reference>
<comment type="catalytic activity">
    <reaction evidence="4">
        <text>alpha,alpha-trehalose 6-phosphate + H2O = alpha,alpha-trehalose + phosphate</text>
        <dbReference type="Rhea" id="RHEA:23420"/>
        <dbReference type="ChEBI" id="CHEBI:15377"/>
        <dbReference type="ChEBI" id="CHEBI:16551"/>
        <dbReference type="ChEBI" id="CHEBI:43474"/>
        <dbReference type="ChEBI" id="CHEBI:58429"/>
        <dbReference type="EC" id="3.1.3.12"/>
    </reaction>
</comment>
<comment type="pathway">
    <text evidence="1 4">Glycan biosynthesis; trehalose biosynthesis.</text>
</comment>
<evidence type="ECO:0000256" key="2">
    <source>
        <dbReference type="ARBA" id="ARBA00008770"/>
    </source>
</evidence>
<comment type="similarity">
    <text evidence="2 4">Belongs to the trehalose phosphatase family.</text>
</comment>
<keyword evidence="4" id="KW-0460">Magnesium</keyword>
<evidence type="ECO:0000256" key="4">
    <source>
        <dbReference type="RuleBase" id="RU361117"/>
    </source>
</evidence>
<dbReference type="InterPro" id="IPR023214">
    <property type="entry name" value="HAD_sf"/>
</dbReference>
<keyword evidence="4" id="KW-0479">Metal-binding</keyword>
<dbReference type="EC" id="3.1.3.12" evidence="4"/>
<keyword evidence="3 4" id="KW-0378">Hydrolase</keyword>
<evidence type="ECO:0000313" key="5">
    <source>
        <dbReference type="EMBL" id="MEK9500502.1"/>
    </source>
</evidence>
<name>A0ABU9E6Z8_9BACT</name>
<dbReference type="PANTHER" id="PTHR43768:SF3">
    <property type="entry name" value="TREHALOSE 6-PHOSPHATE PHOSPHATASE"/>
    <property type="match status" value="1"/>
</dbReference>
<dbReference type="Proteomes" id="UP001484239">
    <property type="component" value="Unassembled WGS sequence"/>
</dbReference>
<dbReference type="PANTHER" id="PTHR43768">
    <property type="entry name" value="TREHALOSE 6-PHOSPHATE PHOSPHATASE"/>
    <property type="match status" value="1"/>
</dbReference>
<comment type="cofactor">
    <cofactor evidence="4">
        <name>Mg(2+)</name>
        <dbReference type="ChEBI" id="CHEBI:18420"/>
    </cofactor>
</comment>
<evidence type="ECO:0000256" key="1">
    <source>
        <dbReference type="ARBA" id="ARBA00005199"/>
    </source>
</evidence>
<dbReference type="SUPFAM" id="SSF56784">
    <property type="entry name" value="HAD-like"/>
    <property type="match status" value="1"/>
</dbReference>
<comment type="caution">
    <text evidence="5">The sequence shown here is derived from an EMBL/GenBank/DDBJ whole genome shotgun (WGS) entry which is preliminary data.</text>
</comment>
<dbReference type="InterPro" id="IPR044651">
    <property type="entry name" value="OTSB-like"/>
</dbReference>
<dbReference type="NCBIfam" id="TIGR01484">
    <property type="entry name" value="HAD-SF-IIB"/>
    <property type="match status" value="1"/>
</dbReference>